<dbReference type="KEGG" id="hro:HELRODRAFT_191434"/>
<dbReference type="CTD" id="20211940"/>
<feature type="compositionally biased region" description="Polar residues" evidence="13">
    <location>
        <begin position="773"/>
        <end position="799"/>
    </location>
</feature>
<feature type="compositionally biased region" description="Polar residues" evidence="13">
    <location>
        <begin position="65"/>
        <end position="76"/>
    </location>
</feature>
<evidence type="ECO:0000256" key="2">
    <source>
        <dbReference type="ARBA" id="ARBA00022553"/>
    </source>
</evidence>
<evidence type="ECO:0000256" key="4">
    <source>
        <dbReference type="ARBA" id="ARBA00022741"/>
    </source>
</evidence>
<evidence type="ECO:0000313" key="17">
    <source>
        <dbReference type="Proteomes" id="UP000015101"/>
    </source>
</evidence>
<feature type="region of interest" description="Disordered" evidence="13">
    <location>
        <begin position="530"/>
        <end position="549"/>
    </location>
</feature>
<feature type="region of interest" description="Disordered" evidence="13">
    <location>
        <begin position="1"/>
        <end position="123"/>
    </location>
</feature>
<feature type="compositionally biased region" description="Low complexity" evidence="13">
    <location>
        <begin position="934"/>
        <end position="954"/>
    </location>
</feature>
<proteinExistence type="inferred from homology"/>
<keyword evidence="2" id="KW-0597">Phosphoprotein</keyword>
<keyword evidence="1" id="KW-0723">Serine/threonine-protein kinase</keyword>
<feature type="region of interest" description="Disordered" evidence="13">
    <location>
        <begin position="585"/>
        <end position="626"/>
    </location>
</feature>
<dbReference type="OMA" id="MAQNIGP"/>
<keyword evidence="3" id="KW-0808">Transferase</keyword>
<evidence type="ECO:0000256" key="11">
    <source>
        <dbReference type="ARBA" id="ARBA00049299"/>
    </source>
</evidence>
<gene>
    <name evidence="16" type="primary">20211940</name>
    <name evidence="15" type="ORF">HELRODRAFT_191434</name>
</gene>
<dbReference type="OrthoDB" id="10252354at2759"/>
<feature type="compositionally biased region" description="Low complexity" evidence="13">
    <location>
        <begin position="754"/>
        <end position="772"/>
    </location>
</feature>
<name>T1FSZ3_HELRO</name>
<dbReference type="SUPFAM" id="SSF56112">
    <property type="entry name" value="Protein kinase-like (PK-like)"/>
    <property type="match status" value="1"/>
</dbReference>
<feature type="region of interest" description="Disordered" evidence="13">
    <location>
        <begin position="708"/>
        <end position="732"/>
    </location>
</feature>
<feature type="compositionally biased region" description="Low complexity" evidence="13">
    <location>
        <begin position="608"/>
        <end position="623"/>
    </location>
</feature>
<dbReference type="GO" id="GO:0007254">
    <property type="term" value="P:JNK cascade"/>
    <property type="evidence" value="ECO:0000318"/>
    <property type="project" value="GO_Central"/>
</dbReference>
<feature type="compositionally biased region" description="Polar residues" evidence="13">
    <location>
        <begin position="27"/>
        <end position="38"/>
    </location>
</feature>
<dbReference type="InParanoid" id="T1FSZ3"/>
<keyword evidence="5" id="KW-0418">Kinase</keyword>
<dbReference type="GeneID" id="20211940"/>
<comment type="catalytic activity">
    <reaction evidence="11">
        <text>L-threonyl-[protein] + ATP = O-phospho-L-threonyl-[protein] + ADP + H(+)</text>
        <dbReference type="Rhea" id="RHEA:46608"/>
        <dbReference type="Rhea" id="RHEA-COMP:11060"/>
        <dbReference type="Rhea" id="RHEA-COMP:11605"/>
        <dbReference type="ChEBI" id="CHEBI:15378"/>
        <dbReference type="ChEBI" id="CHEBI:30013"/>
        <dbReference type="ChEBI" id="CHEBI:30616"/>
        <dbReference type="ChEBI" id="CHEBI:61977"/>
        <dbReference type="ChEBI" id="CHEBI:456216"/>
        <dbReference type="EC" id="2.7.12.2"/>
    </reaction>
</comment>
<dbReference type="RefSeq" id="XP_009016602.1">
    <property type="nucleotide sequence ID" value="XM_009018354.1"/>
</dbReference>
<dbReference type="PROSITE" id="PS00108">
    <property type="entry name" value="PROTEIN_KINASE_ST"/>
    <property type="match status" value="1"/>
</dbReference>
<evidence type="ECO:0000256" key="8">
    <source>
        <dbReference type="ARBA" id="ARBA00038035"/>
    </source>
</evidence>
<dbReference type="AlphaFoldDB" id="T1FSZ3"/>
<feature type="compositionally biased region" description="Low complexity" evidence="13">
    <location>
        <begin position="161"/>
        <end position="178"/>
    </location>
</feature>
<dbReference type="Pfam" id="PF00069">
    <property type="entry name" value="Pkinase"/>
    <property type="match status" value="1"/>
</dbReference>
<dbReference type="SMART" id="SM00220">
    <property type="entry name" value="S_TKc"/>
    <property type="match status" value="1"/>
</dbReference>
<keyword evidence="17" id="KW-1185">Reference proteome</keyword>
<dbReference type="InterPro" id="IPR008271">
    <property type="entry name" value="Ser/Thr_kinase_AS"/>
</dbReference>
<evidence type="ECO:0000259" key="14">
    <source>
        <dbReference type="PROSITE" id="PS50011"/>
    </source>
</evidence>
<reference evidence="17" key="1">
    <citation type="submission" date="2012-12" db="EMBL/GenBank/DDBJ databases">
        <authorList>
            <person name="Hellsten U."/>
            <person name="Grimwood J."/>
            <person name="Chapman J.A."/>
            <person name="Shapiro H."/>
            <person name="Aerts A."/>
            <person name="Otillar R.P."/>
            <person name="Terry A.Y."/>
            <person name="Boore J.L."/>
            <person name="Simakov O."/>
            <person name="Marletaz F."/>
            <person name="Cho S.-J."/>
            <person name="Edsinger-Gonzales E."/>
            <person name="Havlak P."/>
            <person name="Kuo D.-H."/>
            <person name="Larsson T."/>
            <person name="Lv J."/>
            <person name="Arendt D."/>
            <person name="Savage R."/>
            <person name="Osoegawa K."/>
            <person name="de Jong P."/>
            <person name="Lindberg D.R."/>
            <person name="Seaver E.C."/>
            <person name="Weisblat D.A."/>
            <person name="Putnam N.H."/>
            <person name="Grigoriev I.V."/>
            <person name="Rokhsar D.S."/>
        </authorList>
    </citation>
    <scope>NUCLEOTIDE SEQUENCE</scope>
</reference>
<dbReference type="PANTHER" id="PTHR47238">
    <property type="entry name" value="MITOGEN-ACTIVATED PROTEIN KINASE KINASE 5"/>
    <property type="match status" value="1"/>
</dbReference>
<dbReference type="GO" id="GO:0004713">
    <property type="term" value="F:protein tyrosine kinase activity"/>
    <property type="evidence" value="ECO:0007669"/>
    <property type="project" value="UniProtKB-KW"/>
</dbReference>
<feature type="domain" description="Protein kinase" evidence="14">
    <location>
        <begin position="251"/>
        <end position="510"/>
    </location>
</feature>
<dbReference type="PROSITE" id="PS50011">
    <property type="entry name" value="PROTEIN_KINASE_DOM"/>
    <property type="match status" value="1"/>
</dbReference>
<feature type="compositionally biased region" description="Basic and acidic residues" evidence="13">
    <location>
        <begin position="10"/>
        <end position="24"/>
    </location>
</feature>
<dbReference type="EnsemblMetazoa" id="HelroT191434">
    <property type="protein sequence ID" value="HelroP191434"/>
    <property type="gene ID" value="HelroG191434"/>
</dbReference>
<dbReference type="GO" id="GO:0004672">
    <property type="term" value="F:protein kinase activity"/>
    <property type="evidence" value="ECO:0000318"/>
    <property type="project" value="GO_Central"/>
</dbReference>
<dbReference type="HOGENOM" id="CLU_008895_0_0_1"/>
<dbReference type="Gene3D" id="1.10.510.10">
    <property type="entry name" value="Transferase(Phosphotransferase) domain 1"/>
    <property type="match status" value="1"/>
</dbReference>
<evidence type="ECO:0000256" key="3">
    <source>
        <dbReference type="ARBA" id="ARBA00022679"/>
    </source>
</evidence>
<organism evidence="16 17">
    <name type="scientific">Helobdella robusta</name>
    <name type="common">Californian leech</name>
    <dbReference type="NCBI Taxonomy" id="6412"/>
    <lineage>
        <taxon>Eukaryota</taxon>
        <taxon>Metazoa</taxon>
        <taxon>Spiralia</taxon>
        <taxon>Lophotrochozoa</taxon>
        <taxon>Annelida</taxon>
        <taxon>Clitellata</taxon>
        <taxon>Hirudinea</taxon>
        <taxon>Rhynchobdellida</taxon>
        <taxon>Glossiphoniidae</taxon>
        <taxon>Helobdella</taxon>
    </lineage>
</organism>
<dbReference type="InterPro" id="IPR011009">
    <property type="entry name" value="Kinase-like_dom_sf"/>
</dbReference>
<feature type="compositionally biased region" description="Low complexity" evidence="13">
    <location>
        <begin position="876"/>
        <end position="890"/>
    </location>
</feature>
<dbReference type="EMBL" id="KB096365">
    <property type="protein sequence ID" value="ESO05287.1"/>
    <property type="molecule type" value="Genomic_DNA"/>
</dbReference>
<dbReference type="GO" id="GO:0006950">
    <property type="term" value="P:response to stress"/>
    <property type="evidence" value="ECO:0007669"/>
    <property type="project" value="UniProtKB-ARBA"/>
</dbReference>
<accession>T1FSZ3</accession>
<feature type="compositionally biased region" description="Low complexity" evidence="13">
    <location>
        <begin position="708"/>
        <end position="729"/>
    </location>
</feature>
<dbReference type="Gene3D" id="3.30.200.20">
    <property type="entry name" value="Phosphorylase Kinase, domain 1"/>
    <property type="match status" value="1"/>
</dbReference>
<dbReference type="EC" id="2.7.12.2" evidence="9"/>
<evidence type="ECO:0000313" key="15">
    <source>
        <dbReference type="EMBL" id="ESO05287.1"/>
    </source>
</evidence>
<feature type="compositionally biased region" description="Low complexity" evidence="13">
    <location>
        <begin position="800"/>
        <end position="811"/>
    </location>
</feature>
<dbReference type="GO" id="GO:0004708">
    <property type="term" value="F:MAP kinase kinase activity"/>
    <property type="evidence" value="ECO:0007669"/>
    <property type="project" value="UniProtKB-EC"/>
</dbReference>
<dbReference type="CDD" id="cd06618">
    <property type="entry name" value="PKc_MKK7"/>
    <property type="match status" value="1"/>
</dbReference>
<sequence length="966" mass="103515">MASSSSSLQDKIDDLEARFKKAESEENVGNKSTEQDAASNKRTDRLPKSVNFSLASPSPRKCSRLTDSAQLSQSAPNRPKAALSSPIKPPAPHSAENTPFNLQCPKLRRPLPPSGAQRLVTPGNVTTLPSEQQAAETTSPTAVFQLETPSPGSTNEFAVKSSARVSNSASNSPSTAANTDVIISRPRSAGNLGNLPLGGQPRKKPNFHIPFAPVAKSQKSVEIENKLKEIMKLAGLLTIDGKDVETGIADMEALGELGHGTCGHVIKMVHKPTGAVMAVKQMRRSCNDDENKRIIMDLDVVMNCHSCPYIVLCLGTFITSSDVWICMEIMATCLDKLMKKLGAIPEKILGKVTVATLNALNYLKESHGVIHRDVKPSNILLDERGTFKLCDFGISGRLVDSKAKTRSAGCAAYMAPERIDPPDPSQPDYDIRADVWSLGLTLVELATGEFPYKNCTTDFEVLTKVLQDEQPRLPPGRGFSMDFENLVNSCLTKDYRYRPKYPKLLMHNFVKRYSTLHVDVAGWYEEVTRRLSPPGQPRQHADDSCNILHGGTISSSSMGSCSEATVSSNTTAVFSTGALATNVLNLTQPSPVPPRKSLTTLHSPWKGSSAASSSEQQQQQQKQPNVSNVAPLHVRQLQQRNSLVLPPHSLSHLTSSSSSQSTSSSPVPFSYPDVRRFDPLCTDAFTPVSSSPLASTMEWTMFGTDVVVSSSPTGDSSTHSRSSISKTGSPFRPSGTFSSSLYMVPQQHFPGHPPSSQTSSSSSPASSSTHGQHASSVSIGHPGTSSPSYIQRRQQIVTPSSSSSSLQSDQSPNTCATPFSAPPMRSSVWSPDNSNVLQPTFFSSPSSSLPYHHQRPQQASETTRSVMTASVSITLSHPSARSSSVASASAPSPPSTMAFTQMSHASHYSPSSSATFVCPPTSPPSSAGQFLHVASSAPSSAASTTTTSPSSTSAVDKRHFSHFTKF</sequence>
<evidence type="ECO:0000256" key="13">
    <source>
        <dbReference type="SAM" id="MobiDB-lite"/>
    </source>
</evidence>
<evidence type="ECO:0000256" key="1">
    <source>
        <dbReference type="ARBA" id="ARBA00022527"/>
    </source>
</evidence>
<reference evidence="15 17" key="2">
    <citation type="journal article" date="2013" name="Nature">
        <title>Insights into bilaterian evolution from three spiralian genomes.</title>
        <authorList>
            <person name="Simakov O."/>
            <person name="Marletaz F."/>
            <person name="Cho S.J."/>
            <person name="Edsinger-Gonzales E."/>
            <person name="Havlak P."/>
            <person name="Hellsten U."/>
            <person name="Kuo D.H."/>
            <person name="Larsson T."/>
            <person name="Lv J."/>
            <person name="Arendt D."/>
            <person name="Savage R."/>
            <person name="Osoegawa K."/>
            <person name="de Jong P."/>
            <person name="Grimwood J."/>
            <person name="Chapman J.A."/>
            <person name="Shapiro H."/>
            <person name="Aerts A."/>
            <person name="Otillar R.P."/>
            <person name="Terry A.Y."/>
            <person name="Boore J.L."/>
            <person name="Grigoriev I.V."/>
            <person name="Lindberg D.R."/>
            <person name="Seaver E.C."/>
            <person name="Weisblat D.A."/>
            <person name="Putnam N.H."/>
            <person name="Rokhsar D.S."/>
        </authorList>
    </citation>
    <scope>NUCLEOTIDE SEQUENCE</scope>
</reference>
<dbReference type="FunFam" id="1.10.510.10:FF:000432">
    <property type="entry name" value="mitogen-activated protein kinase kinase 3"/>
    <property type="match status" value="1"/>
</dbReference>
<keyword evidence="7" id="KW-0829">Tyrosine-protein kinase</keyword>
<protein>
    <recommendedName>
        <fullName evidence="9">mitogen-activated protein kinase kinase</fullName>
        <ecNumber evidence="9">2.7.12.2</ecNumber>
    </recommendedName>
</protein>
<dbReference type="eggNOG" id="KOG0983">
    <property type="taxonomic scope" value="Eukaryota"/>
</dbReference>
<evidence type="ECO:0000256" key="6">
    <source>
        <dbReference type="ARBA" id="ARBA00022840"/>
    </source>
</evidence>
<dbReference type="STRING" id="6412.T1FSZ3"/>
<feature type="region of interest" description="Disordered" evidence="13">
    <location>
        <begin position="744"/>
        <end position="819"/>
    </location>
</feature>
<comment type="catalytic activity">
    <reaction evidence="10">
        <text>L-seryl-[protein] + ATP = O-phospho-L-seryl-[protein] + ADP + H(+)</text>
        <dbReference type="Rhea" id="RHEA:17989"/>
        <dbReference type="Rhea" id="RHEA-COMP:9863"/>
        <dbReference type="Rhea" id="RHEA-COMP:11604"/>
        <dbReference type="ChEBI" id="CHEBI:15378"/>
        <dbReference type="ChEBI" id="CHEBI:29999"/>
        <dbReference type="ChEBI" id="CHEBI:30616"/>
        <dbReference type="ChEBI" id="CHEBI:83421"/>
        <dbReference type="ChEBI" id="CHEBI:456216"/>
        <dbReference type="EC" id="2.7.12.2"/>
    </reaction>
</comment>
<evidence type="ECO:0000256" key="5">
    <source>
        <dbReference type="ARBA" id="ARBA00022777"/>
    </source>
</evidence>
<evidence type="ECO:0000313" key="16">
    <source>
        <dbReference type="EnsemblMetazoa" id="HelroP191434"/>
    </source>
</evidence>
<dbReference type="FunFam" id="3.30.200.20:FF:000040">
    <property type="entry name" value="Dual specificity mitogen-activated protein kinase kinase"/>
    <property type="match status" value="1"/>
</dbReference>
<dbReference type="InterPro" id="IPR052468">
    <property type="entry name" value="Dual_spec_MAPK_kinase"/>
</dbReference>
<keyword evidence="4" id="KW-0547">Nucleotide-binding</keyword>
<comment type="catalytic activity">
    <reaction evidence="12">
        <text>L-tyrosyl-[protein] + ATP = O-phospho-L-tyrosyl-[protein] + ADP + H(+)</text>
        <dbReference type="Rhea" id="RHEA:10596"/>
        <dbReference type="Rhea" id="RHEA-COMP:10136"/>
        <dbReference type="Rhea" id="RHEA-COMP:20101"/>
        <dbReference type="ChEBI" id="CHEBI:15378"/>
        <dbReference type="ChEBI" id="CHEBI:30616"/>
        <dbReference type="ChEBI" id="CHEBI:46858"/>
        <dbReference type="ChEBI" id="CHEBI:61978"/>
        <dbReference type="ChEBI" id="CHEBI:456216"/>
        <dbReference type="EC" id="2.7.12.2"/>
    </reaction>
</comment>
<evidence type="ECO:0000256" key="10">
    <source>
        <dbReference type="ARBA" id="ARBA00049014"/>
    </source>
</evidence>
<evidence type="ECO:0000256" key="9">
    <source>
        <dbReference type="ARBA" id="ARBA00038999"/>
    </source>
</evidence>
<comment type="similarity">
    <text evidence="8">Belongs to the protein kinase superfamily. STE Ser/Thr protein kinase family. MAP kinase kinase subfamily.</text>
</comment>
<feature type="region of interest" description="Disordered" evidence="13">
    <location>
        <begin position="910"/>
        <end position="956"/>
    </location>
</feature>
<dbReference type="InterPro" id="IPR000719">
    <property type="entry name" value="Prot_kinase_dom"/>
</dbReference>
<dbReference type="GO" id="GO:0005524">
    <property type="term" value="F:ATP binding"/>
    <property type="evidence" value="ECO:0007669"/>
    <property type="project" value="UniProtKB-KW"/>
</dbReference>
<dbReference type="GO" id="GO:0004674">
    <property type="term" value="F:protein serine/threonine kinase activity"/>
    <property type="evidence" value="ECO:0007669"/>
    <property type="project" value="UniProtKB-KW"/>
</dbReference>
<dbReference type="PANTHER" id="PTHR47238:SF2">
    <property type="entry name" value="DUAL SPECIFICITY MITOGEN-ACTIVATED PROTEIN KINASE KINASE HEMIPTEROUS"/>
    <property type="match status" value="1"/>
</dbReference>
<feature type="compositionally biased region" description="Polar residues" evidence="13">
    <location>
        <begin position="144"/>
        <end position="156"/>
    </location>
</feature>
<dbReference type="EMBL" id="AMQM01003910">
    <property type="status" value="NOT_ANNOTATED_CDS"/>
    <property type="molecule type" value="Genomic_DNA"/>
</dbReference>
<feature type="region of interest" description="Disordered" evidence="13">
    <location>
        <begin position="144"/>
        <end position="178"/>
    </location>
</feature>
<keyword evidence="6" id="KW-0067">ATP-binding</keyword>
<feature type="region of interest" description="Disordered" evidence="13">
    <location>
        <begin position="839"/>
        <end position="898"/>
    </location>
</feature>
<reference evidence="16" key="3">
    <citation type="submission" date="2015-06" db="UniProtKB">
        <authorList>
            <consortium name="EnsemblMetazoa"/>
        </authorList>
    </citation>
    <scope>IDENTIFICATION</scope>
</reference>
<dbReference type="Proteomes" id="UP000015101">
    <property type="component" value="Unassembled WGS sequence"/>
</dbReference>
<evidence type="ECO:0000256" key="7">
    <source>
        <dbReference type="ARBA" id="ARBA00023137"/>
    </source>
</evidence>
<feature type="region of interest" description="Disordered" evidence="13">
    <location>
        <begin position="647"/>
        <end position="668"/>
    </location>
</feature>
<evidence type="ECO:0000256" key="12">
    <source>
        <dbReference type="ARBA" id="ARBA00051693"/>
    </source>
</evidence>
<feature type="compositionally biased region" description="Polar residues" evidence="13">
    <location>
        <begin position="856"/>
        <end position="875"/>
    </location>
</feature>